<sequence>MVFIKKPSMLEKPWVLSSNNDKNVVSIEEDVTRELTNYQLLGINFLYQNYKAKLQGAILNEEDGMNMILQVCSFLNSISKDFNGNFLILVVCPDDLIKYWRYHLSLHSKLEVIQVNSESNFEDFNGKKLALLLGFSNLNLVDNLVDNEYFSVIFDDFDLVANKRNVKKLTSSFNIGLTKRNFILNKDQKLKWTMLNWSNKGCVGKLSEFYDVDKNNLEKLRDNYRHWWFRLTWNYCESFKKYNFNELNEYNKKVKNYSLLGGNKSLESNVSPKAKKVKNSKYTPLDIEEYSKPVTEKKTKTNNEEVSPSKSCEKTLEELKKSPKKFQFIDCTNKVKYSPNKQQKQLKRPSSEEDLEKGFEKEPETEIVPLKDFFKHSYSPTKKHKTTEELPKTQVEKATCSKPEDSVSLTQKVSPIKSQSIADDDDEIERLLRETDELLGED</sequence>
<proteinExistence type="predicted"/>
<name>A0A9P0BG85_BRAAE</name>
<gene>
    <name evidence="2" type="ORF">MELIAE_LOCUS12439</name>
</gene>
<feature type="region of interest" description="Disordered" evidence="1">
    <location>
        <begin position="378"/>
        <end position="427"/>
    </location>
</feature>
<keyword evidence="3" id="KW-1185">Reference proteome</keyword>
<dbReference type="Proteomes" id="UP001154078">
    <property type="component" value="Chromosome 9"/>
</dbReference>
<reference evidence="2" key="1">
    <citation type="submission" date="2021-12" db="EMBL/GenBank/DDBJ databases">
        <authorList>
            <person name="King R."/>
        </authorList>
    </citation>
    <scope>NUCLEOTIDE SEQUENCE</scope>
</reference>
<organism evidence="2 3">
    <name type="scientific">Brassicogethes aeneus</name>
    <name type="common">Rape pollen beetle</name>
    <name type="synonym">Meligethes aeneus</name>
    <dbReference type="NCBI Taxonomy" id="1431903"/>
    <lineage>
        <taxon>Eukaryota</taxon>
        <taxon>Metazoa</taxon>
        <taxon>Ecdysozoa</taxon>
        <taxon>Arthropoda</taxon>
        <taxon>Hexapoda</taxon>
        <taxon>Insecta</taxon>
        <taxon>Pterygota</taxon>
        <taxon>Neoptera</taxon>
        <taxon>Endopterygota</taxon>
        <taxon>Coleoptera</taxon>
        <taxon>Polyphaga</taxon>
        <taxon>Cucujiformia</taxon>
        <taxon>Nitidulidae</taxon>
        <taxon>Meligethinae</taxon>
        <taxon>Brassicogethes</taxon>
    </lineage>
</organism>
<dbReference type="AlphaFoldDB" id="A0A9P0BG85"/>
<evidence type="ECO:0000313" key="3">
    <source>
        <dbReference type="Proteomes" id="UP001154078"/>
    </source>
</evidence>
<dbReference type="Gene3D" id="3.40.50.10810">
    <property type="entry name" value="Tandem AAA-ATPase domain"/>
    <property type="match status" value="1"/>
</dbReference>
<feature type="region of interest" description="Disordered" evidence="1">
    <location>
        <begin position="339"/>
        <end position="366"/>
    </location>
</feature>
<feature type="compositionally biased region" description="Polar residues" evidence="1">
    <location>
        <begin position="407"/>
        <end position="421"/>
    </location>
</feature>
<dbReference type="InterPro" id="IPR038718">
    <property type="entry name" value="SNF2-like_sf"/>
</dbReference>
<protein>
    <submittedName>
        <fullName evidence="2">Uncharacterized protein</fullName>
    </submittedName>
</protein>
<accession>A0A9P0BG85</accession>
<evidence type="ECO:0000256" key="1">
    <source>
        <dbReference type="SAM" id="MobiDB-lite"/>
    </source>
</evidence>
<feature type="compositionally biased region" description="Basic and acidic residues" evidence="1">
    <location>
        <begin position="386"/>
        <end position="395"/>
    </location>
</feature>
<dbReference type="EMBL" id="OV121140">
    <property type="protein sequence ID" value="CAH0563679.1"/>
    <property type="molecule type" value="Genomic_DNA"/>
</dbReference>
<evidence type="ECO:0000313" key="2">
    <source>
        <dbReference type="EMBL" id="CAH0563679.1"/>
    </source>
</evidence>
<dbReference type="OrthoDB" id="6819249at2759"/>